<feature type="transmembrane region" description="Helical" evidence="2">
    <location>
        <begin position="386"/>
        <end position="413"/>
    </location>
</feature>
<keyword evidence="2" id="KW-1133">Transmembrane helix</keyword>
<evidence type="ECO:0000256" key="2">
    <source>
        <dbReference type="SAM" id="Phobius"/>
    </source>
</evidence>
<feature type="transmembrane region" description="Helical" evidence="2">
    <location>
        <begin position="105"/>
        <end position="123"/>
    </location>
</feature>
<feature type="transmembrane region" description="Helical" evidence="2">
    <location>
        <begin position="419"/>
        <end position="437"/>
    </location>
</feature>
<evidence type="ECO:0008006" key="5">
    <source>
        <dbReference type="Google" id="ProtNLM"/>
    </source>
</evidence>
<proteinExistence type="predicted"/>
<feature type="transmembrane region" description="Helical" evidence="2">
    <location>
        <begin position="5"/>
        <end position="21"/>
    </location>
</feature>
<dbReference type="OrthoDB" id="7595044at2"/>
<feature type="transmembrane region" description="Helical" evidence="2">
    <location>
        <begin position="143"/>
        <end position="160"/>
    </location>
</feature>
<dbReference type="Proteomes" id="UP000183400">
    <property type="component" value="Unassembled WGS sequence"/>
</dbReference>
<evidence type="ECO:0000256" key="1">
    <source>
        <dbReference type="SAM" id="MobiDB-lite"/>
    </source>
</evidence>
<keyword evidence="2" id="KW-0472">Membrane</keyword>
<accession>A0A1H2YEA2</accession>
<dbReference type="AlphaFoldDB" id="A0A1H2YEA2"/>
<feature type="transmembrane region" description="Helical" evidence="2">
    <location>
        <begin position="258"/>
        <end position="282"/>
    </location>
</feature>
<name>A0A1H2YEA2_9RHOB</name>
<feature type="transmembrane region" description="Helical" evidence="2">
    <location>
        <begin position="228"/>
        <end position="246"/>
    </location>
</feature>
<feature type="transmembrane region" description="Helical" evidence="2">
    <location>
        <begin position="288"/>
        <end position="311"/>
    </location>
</feature>
<dbReference type="STRING" id="985054.SAMN05444358_102249"/>
<dbReference type="EMBL" id="FNNP01000002">
    <property type="protein sequence ID" value="SDX03351.1"/>
    <property type="molecule type" value="Genomic_DNA"/>
</dbReference>
<keyword evidence="2" id="KW-0812">Transmembrane</keyword>
<gene>
    <name evidence="3" type="ORF">SAMN05444358_102249</name>
</gene>
<feature type="transmembrane region" description="Helical" evidence="2">
    <location>
        <begin position="172"/>
        <end position="190"/>
    </location>
</feature>
<feature type="region of interest" description="Disordered" evidence="1">
    <location>
        <begin position="481"/>
        <end position="512"/>
    </location>
</feature>
<sequence>MPNFLAYLVFFSWPLVVYIIFSNRPLVPALAWSMVLGYILLPGRVAIDLPAFPSIGRYEITTLSTAIMCLVKTRQETLRWKPHPTGQTLQSQSYQNTRSSKINQFIWFLLFTTMISPLFTVLNNSDSFYSGPQFIPGLRIYDAVSVMASTFFSVLPFVIGKRYLTTTESHLTLLKVICFAMLGYSILALWEVRMSPQLNRTIYGYFPHSFGQHIRADGFRPVVFFDHGLSLGLFLSMSLLSSITVWRFKRESDSNAALWIVSGIWLLLTLILAKTLAVLVVSLLLMPFAILLGVRGQLVLAAGLSAVVLLYPMLRGAGYIPTDSIYQIAADHDEARAQSLKYRLDNEDNLLERANLRPITGWGSWGRNHIYDDTTGRQVSVTDGMWIIIIGMFGWVGYSARFGLLTIPVMILALNRKKLDVSIVTSGLALVLALNLVDLLPNAALTPITWLLAGALAGRCVHQNDPVSSNLREDRTNLQRQGIDKLNQSDNGDSLAPAELRPVNLKQRRKRQ</sequence>
<evidence type="ECO:0000313" key="4">
    <source>
        <dbReference type="Proteomes" id="UP000183400"/>
    </source>
</evidence>
<organism evidence="3 4">
    <name type="scientific">Ruegeria halocynthiae</name>
    <dbReference type="NCBI Taxonomy" id="985054"/>
    <lineage>
        <taxon>Bacteria</taxon>
        <taxon>Pseudomonadati</taxon>
        <taxon>Pseudomonadota</taxon>
        <taxon>Alphaproteobacteria</taxon>
        <taxon>Rhodobacterales</taxon>
        <taxon>Roseobacteraceae</taxon>
        <taxon>Ruegeria</taxon>
    </lineage>
</organism>
<reference evidence="4" key="1">
    <citation type="submission" date="2016-10" db="EMBL/GenBank/DDBJ databases">
        <authorList>
            <person name="Varghese N."/>
            <person name="Submissions S."/>
        </authorList>
    </citation>
    <scope>NUCLEOTIDE SEQUENCE [LARGE SCALE GENOMIC DNA]</scope>
    <source>
        <strain evidence="4">DSM 27839</strain>
    </source>
</reference>
<evidence type="ECO:0000313" key="3">
    <source>
        <dbReference type="EMBL" id="SDX03351.1"/>
    </source>
</evidence>
<keyword evidence="4" id="KW-1185">Reference proteome</keyword>
<protein>
    <recommendedName>
        <fullName evidence="5">O-Antigen ligase</fullName>
    </recommendedName>
</protein>